<dbReference type="EMBL" id="CZBE01000007">
    <property type="protein sequence ID" value="CUP59024.1"/>
    <property type="molecule type" value="Genomic_DNA"/>
</dbReference>
<dbReference type="Proteomes" id="UP000260828">
    <property type="component" value="Unassembled WGS sequence"/>
</dbReference>
<evidence type="ECO:0000313" key="5">
    <source>
        <dbReference type="Proteomes" id="UP000196386"/>
    </source>
</evidence>
<dbReference type="Proteomes" id="UP000196386">
    <property type="component" value="Unassembled WGS sequence"/>
</dbReference>
<evidence type="ECO:0000313" key="1">
    <source>
        <dbReference type="EMBL" id="CUP59024.1"/>
    </source>
</evidence>
<reference evidence="1 4" key="1">
    <citation type="submission" date="2015-09" db="EMBL/GenBank/DDBJ databases">
        <authorList>
            <consortium name="Pathogen Informatics"/>
        </authorList>
    </citation>
    <scope>NUCLEOTIDE SEQUENCE [LARGE SCALE GENOMIC DNA]</scope>
    <source>
        <strain evidence="1 4">2789STDY5834939</strain>
    </source>
</reference>
<dbReference type="OrthoDB" id="572639at2"/>
<proteinExistence type="predicted"/>
<organism evidence="1 4">
    <name type="scientific">Anaerotruncus colihominis</name>
    <dbReference type="NCBI Taxonomy" id="169435"/>
    <lineage>
        <taxon>Bacteria</taxon>
        <taxon>Bacillati</taxon>
        <taxon>Bacillota</taxon>
        <taxon>Clostridia</taxon>
        <taxon>Eubacteriales</taxon>
        <taxon>Oscillospiraceae</taxon>
        <taxon>Anaerotruncus</taxon>
    </lineage>
</organism>
<dbReference type="EMBL" id="QVME01000001">
    <property type="protein sequence ID" value="RGE69951.1"/>
    <property type="molecule type" value="Genomic_DNA"/>
</dbReference>
<dbReference type="AlphaFoldDB" id="A0A174PDA4"/>
<dbReference type="RefSeq" id="WP_006877111.1">
    <property type="nucleotide sequence ID" value="NZ_CABIWA010000009.1"/>
</dbReference>
<dbReference type="Proteomes" id="UP000095765">
    <property type="component" value="Unassembled WGS sequence"/>
</dbReference>
<evidence type="ECO:0000313" key="6">
    <source>
        <dbReference type="Proteomes" id="UP000260828"/>
    </source>
</evidence>
<dbReference type="SUPFAM" id="SSF102405">
    <property type="entry name" value="MCP/YpsA-like"/>
    <property type="match status" value="1"/>
</dbReference>
<dbReference type="Gene3D" id="3.40.50.450">
    <property type="match status" value="1"/>
</dbReference>
<dbReference type="EMBL" id="NFKP01000002">
    <property type="protein sequence ID" value="OUP71103.1"/>
    <property type="molecule type" value="Genomic_DNA"/>
</dbReference>
<accession>A0A174PDA4</accession>
<evidence type="ECO:0000313" key="3">
    <source>
        <dbReference type="EMBL" id="RGE69951.1"/>
    </source>
</evidence>
<reference evidence="2" key="3">
    <citation type="journal article" date="2018" name="BMC Genomics">
        <title>Whole genome sequencing and function prediction of 133 gut anaerobes isolated from chicken caecum in pure cultures.</title>
        <authorList>
            <person name="Medvecky M."/>
            <person name="Cejkova D."/>
            <person name="Polansky O."/>
            <person name="Karasova D."/>
            <person name="Kubasova T."/>
            <person name="Cizek A."/>
            <person name="Rychlik I."/>
        </authorList>
    </citation>
    <scope>NUCLEOTIDE SEQUENCE</scope>
    <source>
        <strain evidence="2">An175</strain>
    </source>
</reference>
<reference evidence="5" key="2">
    <citation type="submission" date="2017-04" db="EMBL/GenBank/DDBJ databases">
        <title>Function of individual gut microbiota members based on whole genome sequencing of pure cultures obtained from chicken caecum.</title>
        <authorList>
            <person name="Medvecky M."/>
            <person name="Cejkova D."/>
            <person name="Polansky O."/>
            <person name="Karasova D."/>
            <person name="Kubasova T."/>
            <person name="Cizek A."/>
            <person name="Rychlik I."/>
        </authorList>
    </citation>
    <scope>NUCLEOTIDE SEQUENCE [LARGE SCALE GENOMIC DNA]</scope>
    <source>
        <strain evidence="5">An175</strain>
    </source>
</reference>
<evidence type="ECO:0000313" key="2">
    <source>
        <dbReference type="EMBL" id="OUP71103.1"/>
    </source>
</evidence>
<evidence type="ECO:0000313" key="4">
    <source>
        <dbReference type="Proteomes" id="UP000095765"/>
    </source>
</evidence>
<gene>
    <name evidence="2" type="ORF">B5F11_03295</name>
    <name evidence="3" type="ORF">DXC40_02505</name>
    <name evidence="1" type="ORF">ERS852551_01285</name>
</gene>
<dbReference type="GeneID" id="72465282"/>
<protein>
    <submittedName>
        <fullName evidence="2">DUF2493 domain-containing protein</fullName>
    </submittedName>
</protein>
<sequence>MRVAIIGSREIGPFGTDDLIRHIPLNTSELVSGGAAGIDAMAEDAARRLGLPMTVFRPDYEANGRLAPLIRNSRIVDYADLVLAFWDGHSRGTAYTLRVCVEHGKPFRIISVPSVQR</sequence>
<name>A0A174PDA4_9FIRM</name>
<reference evidence="3 6" key="4">
    <citation type="submission" date="2018-08" db="EMBL/GenBank/DDBJ databases">
        <title>A genome reference for cultivated species of the human gut microbiota.</title>
        <authorList>
            <person name="Zou Y."/>
            <person name="Xue W."/>
            <person name="Luo G."/>
        </authorList>
    </citation>
    <scope>NUCLEOTIDE SEQUENCE [LARGE SCALE GENOMIC DNA]</scope>
    <source>
        <strain evidence="3 6">TF05-12AC</strain>
    </source>
</reference>